<name>A0A7Z0IJV3_9ACTN</name>
<reference evidence="2 3" key="1">
    <citation type="submission" date="2020-07" db="EMBL/GenBank/DDBJ databases">
        <title>Sequencing the genomes of 1000 actinobacteria strains.</title>
        <authorList>
            <person name="Klenk H.-P."/>
        </authorList>
    </citation>
    <scope>NUCLEOTIDE SEQUENCE [LARGE SCALE GENOMIC DNA]</scope>
    <source>
        <strain evidence="2 3">DSM 103164</strain>
    </source>
</reference>
<dbReference type="InterPro" id="IPR012338">
    <property type="entry name" value="Beta-lactam/transpept-like"/>
</dbReference>
<evidence type="ECO:0000313" key="2">
    <source>
        <dbReference type="EMBL" id="NYI69888.1"/>
    </source>
</evidence>
<dbReference type="GO" id="GO:0046677">
    <property type="term" value="P:response to antibiotic"/>
    <property type="evidence" value="ECO:0007669"/>
    <property type="project" value="InterPro"/>
</dbReference>
<dbReference type="EC" id="3.5.2.6" evidence="2"/>
<evidence type="ECO:0000259" key="1">
    <source>
        <dbReference type="Pfam" id="PF13354"/>
    </source>
</evidence>
<dbReference type="GO" id="GO:0030655">
    <property type="term" value="P:beta-lactam antibiotic catabolic process"/>
    <property type="evidence" value="ECO:0007669"/>
    <property type="project" value="InterPro"/>
</dbReference>
<dbReference type="AlphaFoldDB" id="A0A7Z0IJV3"/>
<sequence length="271" mass="28058">MDRIELPDLPAEADWSVCLRDAASGEVLGAAWPERVLRTASVGKIFLLIECARAFAAGELDPAEPLRRTPELMVADSGVWYLLATDALPAADLCTLVGAFSDNLATNVLIERVGIDAVAATGRALGMRDSALLDRIRWPRGPQDPPTLSVGTGAELSAIMAALHRGEVIAAAVSARVARWLAADADLSMVAAAFGLDPLAHADPDRGITLINKTGTIATARIDIGTADGPAGAVAYAVGANWNEALDPRDGVLAAMTTIGHRIRAAIGAGA</sequence>
<evidence type="ECO:0000313" key="3">
    <source>
        <dbReference type="Proteomes" id="UP000527616"/>
    </source>
</evidence>
<dbReference type="Pfam" id="PF13354">
    <property type="entry name" value="Beta-lactamase2"/>
    <property type="match status" value="1"/>
</dbReference>
<dbReference type="Gene3D" id="3.40.710.10">
    <property type="entry name" value="DD-peptidase/beta-lactamase superfamily"/>
    <property type="match status" value="1"/>
</dbReference>
<comment type="caution">
    <text evidence="2">The sequence shown here is derived from an EMBL/GenBank/DDBJ whole genome shotgun (WGS) entry which is preliminary data.</text>
</comment>
<keyword evidence="3" id="KW-1185">Reference proteome</keyword>
<dbReference type="GO" id="GO:0008800">
    <property type="term" value="F:beta-lactamase activity"/>
    <property type="evidence" value="ECO:0007669"/>
    <property type="project" value="UniProtKB-EC"/>
</dbReference>
<dbReference type="PANTHER" id="PTHR35333">
    <property type="entry name" value="BETA-LACTAMASE"/>
    <property type="match status" value="1"/>
</dbReference>
<protein>
    <submittedName>
        <fullName evidence="2">Beta-lactamase class A</fullName>
        <ecNumber evidence="2">3.5.2.6</ecNumber>
    </submittedName>
</protein>
<dbReference type="PANTHER" id="PTHR35333:SF3">
    <property type="entry name" value="BETA-LACTAMASE-TYPE TRANSPEPTIDASE FOLD CONTAINING PROTEIN"/>
    <property type="match status" value="1"/>
</dbReference>
<dbReference type="Proteomes" id="UP000527616">
    <property type="component" value="Unassembled WGS sequence"/>
</dbReference>
<feature type="domain" description="Beta-lactamase class A catalytic" evidence="1">
    <location>
        <begin position="17"/>
        <end position="238"/>
    </location>
</feature>
<dbReference type="SUPFAM" id="SSF56601">
    <property type="entry name" value="beta-lactamase/transpeptidase-like"/>
    <property type="match status" value="1"/>
</dbReference>
<proteinExistence type="predicted"/>
<dbReference type="EMBL" id="JACBZS010000001">
    <property type="protein sequence ID" value="NYI69888.1"/>
    <property type="molecule type" value="Genomic_DNA"/>
</dbReference>
<keyword evidence="2" id="KW-0378">Hydrolase</keyword>
<organism evidence="2 3">
    <name type="scientific">Naumannella cuiyingiana</name>
    <dbReference type="NCBI Taxonomy" id="1347891"/>
    <lineage>
        <taxon>Bacteria</taxon>
        <taxon>Bacillati</taxon>
        <taxon>Actinomycetota</taxon>
        <taxon>Actinomycetes</taxon>
        <taxon>Propionibacteriales</taxon>
        <taxon>Propionibacteriaceae</taxon>
        <taxon>Naumannella</taxon>
    </lineage>
</organism>
<dbReference type="InterPro" id="IPR000871">
    <property type="entry name" value="Beta-lactam_class-A"/>
</dbReference>
<accession>A0A7Z0IJV3</accession>
<dbReference type="InterPro" id="IPR045155">
    <property type="entry name" value="Beta-lactam_cat"/>
</dbReference>
<gene>
    <name evidence="2" type="ORF">GGQ54_000448</name>
</gene>
<dbReference type="RefSeq" id="WP_179443906.1">
    <property type="nucleotide sequence ID" value="NZ_JACBZS010000001.1"/>
</dbReference>